<sequence>KYLVHILIQLKREGIVSSSRGKDGGYVLAKAPGTIKLGQVMRYVGGELLPIADSAKKKGSAFKGLWDEVEGAMAKIVDNVSFEDIIMKNSGAGVLSMYQI</sequence>
<dbReference type="Pfam" id="PF02082">
    <property type="entry name" value="Rrf2"/>
    <property type="match status" value="1"/>
</dbReference>
<accession>A0A0G0VAH9</accession>
<comment type="caution">
    <text evidence="1">The sequence shown here is derived from an EMBL/GenBank/DDBJ whole genome shotgun (WGS) entry which is preliminary data.</text>
</comment>
<evidence type="ECO:0008006" key="3">
    <source>
        <dbReference type="Google" id="ProtNLM"/>
    </source>
</evidence>
<dbReference type="EMBL" id="LCAU01000029">
    <property type="protein sequence ID" value="KKR96646.1"/>
    <property type="molecule type" value="Genomic_DNA"/>
</dbReference>
<dbReference type="InterPro" id="IPR030489">
    <property type="entry name" value="TR_Rrf2-type_CS"/>
</dbReference>
<protein>
    <recommendedName>
        <fullName evidence="3">Transcriptional regulator, BadM/Rrf2 family</fullName>
    </recommendedName>
</protein>
<reference evidence="1 2" key="1">
    <citation type="journal article" date="2015" name="Nature">
        <title>rRNA introns, odd ribosomes, and small enigmatic genomes across a large radiation of phyla.</title>
        <authorList>
            <person name="Brown C.T."/>
            <person name="Hug L.A."/>
            <person name="Thomas B.C."/>
            <person name="Sharon I."/>
            <person name="Castelle C.J."/>
            <person name="Singh A."/>
            <person name="Wilkins M.J."/>
            <person name="Williams K.H."/>
            <person name="Banfield J.F."/>
        </authorList>
    </citation>
    <scope>NUCLEOTIDE SEQUENCE [LARGE SCALE GENOMIC DNA]</scope>
</reference>
<dbReference type="PANTHER" id="PTHR33221">
    <property type="entry name" value="WINGED HELIX-TURN-HELIX TRANSCRIPTIONAL REGULATOR, RRF2 FAMILY"/>
    <property type="match status" value="1"/>
</dbReference>
<dbReference type="PANTHER" id="PTHR33221:SF15">
    <property type="entry name" value="HTH-TYPE TRANSCRIPTIONAL REGULATOR YWGB-RELATED"/>
    <property type="match status" value="1"/>
</dbReference>
<dbReference type="PROSITE" id="PS01332">
    <property type="entry name" value="HTH_RRF2_1"/>
    <property type="match status" value="1"/>
</dbReference>
<dbReference type="Gene3D" id="1.10.10.10">
    <property type="entry name" value="Winged helix-like DNA-binding domain superfamily/Winged helix DNA-binding domain"/>
    <property type="match status" value="1"/>
</dbReference>
<evidence type="ECO:0000313" key="1">
    <source>
        <dbReference type="EMBL" id="KKR96646.1"/>
    </source>
</evidence>
<dbReference type="Proteomes" id="UP000034746">
    <property type="component" value="Unassembled WGS sequence"/>
</dbReference>
<dbReference type="PROSITE" id="PS51197">
    <property type="entry name" value="HTH_RRF2_2"/>
    <property type="match status" value="1"/>
</dbReference>
<dbReference type="InterPro" id="IPR036388">
    <property type="entry name" value="WH-like_DNA-bd_sf"/>
</dbReference>
<gene>
    <name evidence="1" type="ORF">UU48_C0029G0006</name>
</gene>
<organism evidence="1 2">
    <name type="scientific">Candidatus Uhrbacteria bacterium GW2011_GWF2_41_16</name>
    <dbReference type="NCBI Taxonomy" id="1618997"/>
    <lineage>
        <taxon>Bacteria</taxon>
        <taxon>Candidatus Uhriibacteriota</taxon>
    </lineage>
</organism>
<proteinExistence type="predicted"/>
<dbReference type="GO" id="GO:0003700">
    <property type="term" value="F:DNA-binding transcription factor activity"/>
    <property type="evidence" value="ECO:0007669"/>
    <property type="project" value="TreeGrafter"/>
</dbReference>
<dbReference type="SUPFAM" id="SSF46785">
    <property type="entry name" value="Winged helix' DNA-binding domain"/>
    <property type="match status" value="1"/>
</dbReference>
<dbReference type="InterPro" id="IPR036390">
    <property type="entry name" value="WH_DNA-bd_sf"/>
</dbReference>
<evidence type="ECO:0000313" key="2">
    <source>
        <dbReference type="Proteomes" id="UP000034746"/>
    </source>
</evidence>
<name>A0A0G0VAH9_9BACT</name>
<dbReference type="GO" id="GO:0005829">
    <property type="term" value="C:cytosol"/>
    <property type="evidence" value="ECO:0007669"/>
    <property type="project" value="TreeGrafter"/>
</dbReference>
<dbReference type="InterPro" id="IPR000944">
    <property type="entry name" value="Tscrpt_reg_Rrf2"/>
</dbReference>
<dbReference type="AlphaFoldDB" id="A0A0G0VAH9"/>
<feature type="non-terminal residue" evidence="1">
    <location>
        <position position="1"/>
    </location>
</feature>